<feature type="transmembrane region" description="Helical" evidence="6">
    <location>
        <begin position="102"/>
        <end position="126"/>
    </location>
</feature>
<feature type="transmembrane region" description="Helical" evidence="6">
    <location>
        <begin position="147"/>
        <end position="167"/>
    </location>
</feature>
<dbReference type="PANTHER" id="PTHR47371:SF3">
    <property type="entry name" value="PHOSPHOGLYCEROL TRANSFERASE I"/>
    <property type="match status" value="1"/>
</dbReference>
<dbReference type="InterPro" id="IPR017850">
    <property type="entry name" value="Alkaline_phosphatase_core_sf"/>
</dbReference>
<dbReference type="Proteomes" id="UP001470230">
    <property type="component" value="Unassembled WGS sequence"/>
</dbReference>
<dbReference type="InterPro" id="IPR050448">
    <property type="entry name" value="OpgB/LTA_synthase_biosynth"/>
</dbReference>
<keyword evidence="9" id="KW-1185">Reference proteome</keyword>
<evidence type="ECO:0000256" key="5">
    <source>
        <dbReference type="ARBA" id="ARBA00023136"/>
    </source>
</evidence>
<comment type="subcellular location">
    <subcellularLocation>
        <location evidence="1">Cell membrane</location>
        <topology evidence="1">Multi-pass membrane protein</topology>
    </subcellularLocation>
</comment>
<dbReference type="SUPFAM" id="SSF53649">
    <property type="entry name" value="Alkaline phosphatase-like"/>
    <property type="match status" value="1"/>
</dbReference>
<keyword evidence="2" id="KW-1003">Cell membrane</keyword>
<dbReference type="Pfam" id="PF00884">
    <property type="entry name" value="Sulfatase"/>
    <property type="match status" value="1"/>
</dbReference>
<name>A0ABR2L092_9EUKA</name>
<evidence type="ECO:0000313" key="9">
    <source>
        <dbReference type="Proteomes" id="UP001470230"/>
    </source>
</evidence>
<keyword evidence="4 6" id="KW-1133">Transmembrane helix</keyword>
<dbReference type="EMBL" id="JAPFFF010000002">
    <property type="protein sequence ID" value="KAK8896508.1"/>
    <property type="molecule type" value="Genomic_DNA"/>
</dbReference>
<keyword evidence="3 6" id="KW-0812">Transmembrane</keyword>
<feature type="transmembrane region" description="Helical" evidence="6">
    <location>
        <begin position="63"/>
        <end position="82"/>
    </location>
</feature>
<dbReference type="InterPro" id="IPR000917">
    <property type="entry name" value="Sulfatase_N"/>
</dbReference>
<feature type="domain" description="Sulfatase N-terminal" evidence="7">
    <location>
        <begin position="305"/>
        <end position="490"/>
    </location>
</feature>
<evidence type="ECO:0000256" key="2">
    <source>
        <dbReference type="ARBA" id="ARBA00022475"/>
    </source>
</evidence>
<evidence type="ECO:0000256" key="1">
    <source>
        <dbReference type="ARBA" id="ARBA00004651"/>
    </source>
</evidence>
<sequence>MSLNELEYNVIDILYKFIINFSIEIFCFLNGQTLIRTIGNIINAVLIILIVEKKENKKKYTKYYFFLTLFSCIEAYNYSFVAEPFNSLSVSAIDQDIVAMHPIFAVEALVAVLALVFLVYYLPDIIHKSLDDQFEKNYTIHITETNYLLFIAMAFNFLFFYINSIIIDFRGEHNQTVFNQMSNELYQNLLHILSVQPKVLSFKEPIDFNNPQKLGKIKSKLSQEQLKKKRKNLFIMQLESVENQMIDPKSMSYLYNLSQHYQYFAPITSTPYSTWSATGSILIQCGIPQIVQSVSWTMRQFDGIGYLSKMPCLPDYLRPNGYELYFGIIGPEITQGLITWRKAKKYKLSFQSNSDPKLFKYLNEKFLPKVKDYGRNESDDRRFVGWFFNHDTHKPYEPKRWCKPRYTDQPLWKQCGDCVDQQLQTFIEKFFKLKMDETTILVILSDHISFGNVLPHPHELFMILPGVKKMPQKHRLPLTYYDVSHTLLDMIGIDNYEPGFIFGNTMFSPDPGQNPSPTNDDFYILYNFYQNKLQSSGKFSGFHCFNGKKYVYSNYPCNNTVMNGETEFFQ</sequence>
<dbReference type="PANTHER" id="PTHR47371">
    <property type="entry name" value="LIPOTEICHOIC ACID SYNTHASE"/>
    <property type="match status" value="1"/>
</dbReference>
<keyword evidence="5 6" id="KW-0472">Membrane</keyword>
<reference evidence="8 9" key="1">
    <citation type="submission" date="2024-04" db="EMBL/GenBank/DDBJ databases">
        <title>Tritrichomonas musculus Genome.</title>
        <authorList>
            <person name="Alves-Ferreira E."/>
            <person name="Grigg M."/>
            <person name="Lorenzi H."/>
            <person name="Galac M."/>
        </authorList>
    </citation>
    <scope>NUCLEOTIDE SEQUENCE [LARGE SCALE GENOMIC DNA]</scope>
    <source>
        <strain evidence="8 9">EAF2021</strain>
    </source>
</reference>
<evidence type="ECO:0000313" key="8">
    <source>
        <dbReference type="EMBL" id="KAK8896508.1"/>
    </source>
</evidence>
<proteinExistence type="predicted"/>
<accession>A0ABR2L092</accession>
<evidence type="ECO:0000256" key="6">
    <source>
        <dbReference type="SAM" id="Phobius"/>
    </source>
</evidence>
<organism evidence="8 9">
    <name type="scientific">Tritrichomonas musculus</name>
    <dbReference type="NCBI Taxonomy" id="1915356"/>
    <lineage>
        <taxon>Eukaryota</taxon>
        <taxon>Metamonada</taxon>
        <taxon>Parabasalia</taxon>
        <taxon>Tritrichomonadida</taxon>
        <taxon>Tritrichomonadidae</taxon>
        <taxon>Tritrichomonas</taxon>
    </lineage>
</organism>
<feature type="transmembrane region" description="Helical" evidence="6">
    <location>
        <begin position="34"/>
        <end position="51"/>
    </location>
</feature>
<evidence type="ECO:0000256" key="4">
    <source>
        <dbReference type="ARBA" id="ARBA00022989"/>
    </source>
</evidence>
<comment type="caution">
    <text evidence="8">The sequence shown here is derived from an EMBL/GenBank/DDBJ whole genome shotgun (WGS) entry which is preliminary data.</text>
</comment>
<gene>
    <name evidence="8" type="ORF">M9Y10_014415</name>
</gene>
<evidence type="ECO:0000256" key="3">
    <source>
        <dbReference type="ARBA" id="ARBA00022692"/>
    </source>
</evidence>
<evidence type="ECO:0000259" key="7">
    <source>
        <dbReference type="Pfam" id="PF00884"/>
    </source>
</evidence>
<protein>
    <recommendedName>
        <fullName evidence="7">Sulfatase N-terminal domain-containing protein</fullName>
    </recommendedName>
</protein>
<dbReference type="Gene3D" id="3.40.720.10">
    <property type="entry name" value="Alkaline Phosphatase, subunit A"/>
    <property type="match status" value="1"/>
</dbReference>